<dbReference type="PANTHER" id="PTHR47534:SF3">
    <property type="entry name" value="ALCOHOL DEHYDROGENASE-LIKE C-TERMINAL DOMAIN-CONTAINING PROTEIN"/>
    <property type="match status" value="1"/>
</dbReference>
<sequence>MSKPTISEILHANKTLATSFGSSPVAVFVGATSGIGQHTAFKLAEYTESPTIYIVGRSEKAGKYTLDQLRSLNSNPAAKYYFLKHDFTLIKEADSLASELKKLDRLNLLFLSPGYLTLSGRQESSEGIDCKMAVNYYARWRLVDNLMPLLAHTADDLKQPARVVSVLQPGNEGKFNEEDMGLKNHFTLTACNRHIVEFTSLAVLRFARLYPNVSFTHAHPGFVKTGIMRELPWWVKMANPLINCFATDVTTSSEKFIYLSTDPRFAKGAYILDKDLGSIKEKSLSTGYLTEKYQEMVWNHSNELFDAAVAK</sequence>
<dbReference type="SUPFAM" id="SSF51735">
    <property type="entry name" value="NAD(P)-binding Rossmann-fold domains"/>
    <property type="match status" value="1"/>
</dbReference>
<dbReference type="Pfam" id="PF00106">
    <property type="entry name" value="adh_short"/>
    <property type="match status" value="1"/>
</dbReference>
<dbReference type="InterPro" id="IPR052228">
    <property type="entry name" value="Sec_Metab_Biosynth_Oxidored"/>
</dbReference>
<evidence type="ECO:0000313" key="3">
    <source>
        <dbReference type="Proteomes" id="UP000095009"/>
    </source>
</evidence>
<proteinExistence type="predicted"/>
<evidence type="ECO:0000256" key="1">
    <source>
        <dbReference type="ARBA" id="ARBA00023002"/>
    </source>
</evidence>
<keyword evidence="1" id="KW-0560">Oxidoreductase</keyword>
<name>A0A1E3PNA1_9ASCO</name>
<organism evidence="2 3">
    <name type="scientific">Nadsonia fulvescens var. elongata DSM 6958</name>
    <dbReference type="NCBI Taxonomy" id="857566"/>
    <lineage>
        <taxon>Eukaryota</taxon>
        <taxon>Fungi</taxon>
        <taxon>Dikarya</taxon>
        <taxon>Ascomycota</taxon>
        <taxon>Saccharomycotina</taxon>
        <taxon>Dipodascomycetes</taxon>
        <taxon>Dipodascales</taxon>
        <taxon>Dipodascales incertae sedis</taxon>
        <taxon>Nadsonia</taxon>
    </lineage>
</organism>
<accession>A0A1E3PNA1</accession>
<dbReference type="InterPro" id="IPR036291">
    <property type="entry name" value="NAD(P)-bd_dom_sf"/>
</dbReference>
<gene>
    <name evidence="2" type="ORF">NADFUDRAFT_46162</name>
</gene>
<dbReference type="Gene3D" id="3.40.50.720">
    <property type="entry name" value="NAD(P)-binding Rossmann-like Domain"/>
    <property type="match status" value="1"/>
</dbReference>
<keyword evidence="3" id="KW-1185">Reference proteome</keyword>
<dbReference type="InterPro" id="IPR002347">
    <property type="entry name" value="SDR_fam"/>
</dbReference>
<dbReference type="OrthoDB" id="2898509at2759"/>
<dbReference type="PANTHER" id="PTHR47534">
    <property type="entry name" value="YALI0E05731P"/>
    <property type="match status" value="1"/>
</dbReference>
<reference evidence="2 3" key="1">
    <citation type="journal article" date="2016" name="Proc. Natl. Acad. Sci. U.S.A.">
        <title>Comparative genomics of biotechnologically important yeasts.</title>
        <authorList>
            <person name="Riley R."/>
            <person name="Haridas S."/>
            <person name="Wolfe K.H."/>
            <person name="Lopes M.R."/>
            <person name="Hittinger C.T."/>
            <person name="Goeker M."/>
            <person name="Salamov A.A."/>
            <person name="Wisecaver J.H."/>
            <person name="Long T.M."/>
            <person name="Calvey C.H."/>
            <person name="Aerts A.L."/>
            <person name="Barry K.W."/>
            <person name="Choi C."/>
            <person name="Clum A."/>
            <person name="Coughlan A.Y."/>
            <person name="Deshpande S."/>
            <person name="Douglass A.P."/>
            <person name="Hanson S.J."/>
            <person name="Klenk H.-P."/>
            <person name="LaButti K.M."/>
            <person name="Lapidus A."/>
            <person name="Lindquist E.A."/>
            <person name="Lipzen A.M."/>
            <person name="Meier-Kolthoff J.P."/>
            <person name="Ohm R.A."/>
            <person name="Otillar R.P."/>
            <person name="Pangilinan J.L."/>
            <person name="Peng Y."/>
            <person name="Rokas A."/>
            <person name="Rosa C.A."/>
            <person name="Scheuner C."/>
            <person name="Sibirny A.A."/>
            <person name="Slot J.C."/>
            <person name="Stielow J.B."/>
            <person name="Sun H."/>
            <person name="Kurtzman C.P."/>
            <person name="Blackwell M."/>
            <person name="Grigoriev I.V."/>
            <person name="Jeffries T.W."/>
        </authorList>
    </citation>
    <scope>NUCLEOTIDE SEQUENCE [LARGE SCALE GENOMIC DNA]</scope>
    <source>
        <strain evidence="2 3">DSM 6958</strain>
    </source>
</reference>
<protein>
    <recommendedName>
        <fullName evidence="4">NAD(P)-binding protein</fullName>
    </recommendedName>
</protein>
<dbReference type="GO" id="GO:0016491">
    <property type="term" value="F:oxidoreductase activity"/>
    <property type="evidence" value="ECO:0007669"/>
    <property type="project" value="UniProtKB-KW"/>
</dbReference>
<dbReference type="AlphaFoldDB" id="A0A1E3PNA1"/>
<evidence type="ECO:0000313" key="2">
    <source>
        <dbReference type="EMBL" id="ODQ66798.1"/>
    </source>
</evidence>
<dbReference type="Proteomes" id="UP000095009">
    <property type="component" value="Unassembled WGS sequence"/>
</dbReference>
<dbReference type="STRING" id="857566.A0A1E3PNA1"/>
<dbReference type="EMBL" id="KV454408">
    <property type="protein sequence ID" value="ODQ66798.1"/>
    <property type="molecule type" value="Genomic_DNA"/>
</dbReference>
<evidence type="ECO:0008006" key="4">
    <source>
        <dbReference type="Google" id="ProtNLM"/>
    </source>
</evidence>